<keyword evidence="2" id="KW-0472">Membrane</keyword>
<evidence type="ECO:0000256" key="3">
    <source>
        <dbReference type="ARBA" id="ARBA00023180"/>
    </source>
</evidence>
<evidence type="ECO:0000256" key="4">
    <source>
        <dbReference type="SAM" id="SignalP"/>
    </source>
</evidence>
<feature type="non-terminal residue" evidence="6">
    <location>
        <position position="100"/>
    </location>
</feature>
<dbReference type="EMBL" id="VWPX01008959">
    <property type="protein sequence ID" value="NWI13977.1"/>
    <property type="molecule type" value="Genomic_DNA"/>
</dbReference>
<dbReference type="InterPro" id="IPR013164">
    <property type="entry name" value="Cadherin_N"/>
</dbReference>
<protein>
    <submittedName>
        <fullName evidence="6">PCDB1 protein</fullName>
    </submittedName>
</protein>
<gene>
    <name evidence="6" type="primary">Pcdhb1</name>
    <name evidence="6" type="ORF">CRYSOU_R15338</name>
</gene>
<reference evidence="6 7" key="1">
    <citation type="submission" date="2019-09" db="EMBL/GenBank/DDBJ databases">
        <title>Bird 10,000 Genomes (B10K) Project - Family phase.</title>
        <authorList>
            <person name="Zhang G."/>
        </authorList>
    </citation>
    <scope>NUCLEOTIDE SEQUENCE [LARGE SCALE GENOMIC DNA]</scope>
    <source>
        <strain evidence="6">B10K-MSB-42743</strain>
        <tissue evidence="6">Heart</tissue>
    </source>
</reference>
<dbReference type="Proteomes" id="UP000545332">
    <property type="component" value="Unassembled WGS sequence"/>
</dbReference>
<organism evidence="6 7">
    <name type="scientific">Crypturellus soui</name>
    <dbReference type="NCBI Taxonomy" id="458187"/>
    <lineage>
        <taxon>Eukaryota</taxon>
        <taxon>Metazoa</taxon>
        <taxon>Chordata</taxon>
        <taxon>Craniata</taxon>
        <taxon>Vertebrata</taxon>
        <taxon>Euteleostomi</taxon>
        <taxon>Archelosauria</taxon>
        <taxon>Archosauria</taxon>
        <taxon>Dinosauria</taxon>
        <taxon>Saurischia</taxon>
        <taxon>Theropoda</taxon>
        <taxon>Coelurosauria</taxon>
        <taxon>Aves</taxon>
        <taxon>Palaeognathae</taxon>
        <taxon>Tinamiformes</taxon>
        <taxon>Tinamidae</taxon>
        <taxon>Crypturellus</taxon>
    </lineage>
</organism>
<comment type="caution">
    <text evidence="6">The sequence shown here is derived from an EMBL/GenBank/DDBJ whole genome shotgun (WGS) entry which is preliminary data.</text>
</comment>
<proteinExistence type="predicted"/>
<dbReference type="GO" id="GO:0005886">
    <property type="term" value="C:plasma membrane"/>
    <property type="evidence" value="ECO:0007669"/>
    <property type="project" value="TreeGrafter"/>
</dbReference>
<dbReference type="FunFam" id="2.60.40.60:FF:000006">
    <property type="entry name" value="Protocadherin alpha 2"/>
    <property type="match status" value="1"/>
</dbReference>
<dbReference type="GO" id="GO:0005509">
    <property type="term" value="F:calcium ion binding"/>
    <property type="evidence" value="ECO:0007669"/>
    <property type="project" value="InterPro"/>
</dbReference>
<dbReference type="AlphaFoldDB" id="A0A7K4KC94"/>
<keyword evidence="3" id="KW-0325">Glycoprotein</keyword>
<keyword evidence="4" id="KW-0732">Signal</keyword>
<feature type="domain" description="Cadherin N-terminal" evidence="5">
    <location>
        <begin position="28"/>
        <end position="100"/>
    </location>
</feature>
<evidence type="ECO:0000313" key="6">
    <source>
        <dbReference type="EMBL" id="NWI13977.1"/>
    </source>
</evidence>
<dbReference type="PANTHER" id="PTHR24028">
    <property type="entry name" value="CADHERIN-87A"/>
    <property type="match status" value="1"/>
</dbReference>
<dbReference type="GO" id="GO:0007155">
    <property type="term" value="P:cell adhesion"/>
    <property type="evidence" value="ECO:0007669"/>
    <property type="project" value="TreeGrafter"/>
</dbReference>
<name>A0A7K4KC94_9AVES</name>
<keyword evidence="7" id="KW-1185">Reference proteome</keyword>
<comment type="subcellular location">
    <subcellularLocation>
        <location evidence="1">Membrane</location>
    </subcellularLocation>
</comment>
<evidence type="ECO:0000313" key="7">
    <source>
        <dbReference type="Proteomes" id="UP000545332"/>
    </source>
</evidence>
<dbReference type="Gene3D" id="2.60.40.60">
    <property type="entry name" value="Cadherins"/>
    <property type="match status" value="1"/>
</dbReference>
<feature type="signal peptide" evidence="4">
    <location>
        <begin position="1"/>
        <end position="25"/>
    </location>
</feature>
<dbReference type="OrthoDB" id="6252479at2759"/>
<feature type="chain" id="PRO_5029641052" evidence="4">
    <location>
        <begin position="26"/>
        <end position="100"/>
    </location>
</feature>
<dbReference type="SUPFAM" id="SSF49313">
    <property type="entry name" value="Cadherin-like"/>
    <property type="match status" value="1"/>
</dbReference>
<accession>A0A7K4KC94</accession>
<dbReference type="PANTHER" id="PTHR24028:SF118">
    <property type="entry name" value="PROTOCADHERIN BETA-1"/>
    <property type="match status" value="1"/>
</dbReference>
<evidence type="ECO:0000256" key="1">
    <source>
        <dbReference type="ARBA" id="ARBA00004370"/>
    </source>
</evidence>
<sequence length="100" mass="10826">AAPGMAPARQVLCLCVFLCVPLARSQPIRYSVPEESESGSVVAHVAQDVGLELAQLGAREARLVSEDSGQYFRLERSTGHLAVRDRIDREELCGQALTCT</sequence>
<dbReference type="Pfam" id="PF08266">
    <property type="entry name" value="Cadherin_2"/>
    <property type="match status" value="1"/>
</dbReference>
<evidence type="ECO:0000259" key="5">
    <source>
        <dbReference type="Pfam" id="PF08266"/>
    </source>
</evidence>
<dbReference type="InterPro" id="IPR015919">
    <property type="entry name" value="Cadherin-like_sf"/>
</dbReference>
<dbReference type="InterPro" id="IPR050174">
    <property type="entry name" value="Protocadherin/Cadherin-CA"/>
</dbReference>
<feature type="non-terminal residue" evidence="6">
    <location>
        <position position="1"/>
    </location>
</feature>
<evidence type="ECO:0000256" key="2">
    <source>
        <dbReference type="ARBA" id="ARBA00023136"/>
    </source>
</evidence>
<dbReference type="CDD" id="cd11304">
    <property type="entry name" value="Cadherin_repeat"/>
    <property type="match status" value="1"/>
</dbReference>